<dbReference type="GO" id="GO:0003723">
    <property type="term" value="F:RNA binding"/>
    <property type="evidence" value="ECO:0007669"/>
    <property type="project" value="InterPro"/>
</dbReference>
<dbReference type="InterPro" id="IPR001537">
    <property type="entry name" value="SpoU_MeTrfase"/>
</dbReference>
<sequence>MSSSDGAGVPGPAFVLVNPQMGENIGAAMRVMANFGLDDLRIHAPRDGWPNERAEAMSAGSPLYASARVSDDLDDALEGCTVLYATTARPRGMVKPVMTAREAMAEARGLIAAGQKPGFLFGAEKSGLPNELVARSRAILTLPVDPGFASLNLAMAVGVLAHEWRAGDPPPQEFKPLEEAADAVALHRMYEHFEDELERAGFFFPLEKKPLMTQNLRNIFARAGLTEQEVRTFRGAIKALTIGRGKARVVRD</sequence>
<dbReference type="InterPro" id="IPR004384">
    <property type="entry name" value="RNA_MeTrfase_TrmJ/LasT"/>
</dbReference>
<evidence type="ECO:0000256" key="3">
    <source>
        <dbReference type="ARBA" id="ARBA00022679"/>
    </source>
</evidence>
<dbReference type="EMBL" id="CP018911">
    <property type="protein sequence ID" value="AZU04541.1"/>
    <property type="molecule type" value="Genomic_DNA"/>
</dbReference>
<dbReference type="SUPFAM" id="SSF75217">
    <property type="entry name" value="alpha/beta knot"/>
    <property type="match status" value="1"/>
</dbReference>
<dbReference type="GO" id="GO:0005829">
    <property type="term" value="C:cytosol"/>
    <property type="evidence" value="ECO:0007669"/>
    <property type="project" value="TreeGrafter"/>
</dbReference>
<name>A0A3T0EAW2_9PROT</name>
<dbReference type="PANTHER" id="PTHR42786:SF7">
    <property type="entry name" value="TRNA_RRNA METHYLTRANSFERASE SPOU TYPE DOMAIN-CONTAINING PROTEIN"/>
    <property type="match status" value="1"/>
</dbReference>
<organism evidence="5 6">
    <name type="scientific">Glycocaulis alkaliphilus</name>
    <dbReference type="NCBI Taxonomy" id="1434191"/>
    <lineage>
        <taxon>Bacteria</taxon>
        <taxon>Pseudomonadati</taxon>
        <taxon>Pseudomonadota</taxon>
        <taxon>Alphaproteobacteria</taxon>
        <taxon>Maricaulales</taxon>
        <taxon>Maricaulaceae</taxon>
        <taxon>Glycocaulis</taxon>
    </lineage>
</organism>
<keyword evidence="4" id="KW-0949">S-adenosyl-L-methionine</keyword>
<dbReference type="CDD" id="cd18093">
    <property type="entry name" value="SpoU-like_TrmJ"/>
    <property type="match status" value="1"/>
</dbReference>
<dbReference type="GO" id="GO:0002128">
    <property type="term" value="P:tRNA nucleoside ribose methylation"/>
    <property type="evidence" value="ECO:0007669"/>
    <property type="project" value="TreeGrafter"/>
</dbReference>
<keyword evidence="3 5" id="KW-0808">Transferase</keyword>
<comment type="similarity">
    <text evidence="1">Belongs to the class IV-like SAM-binding methyltransferase superfamily. RNA methyltransferase TrmH family.</text>
</comment>
<evidence type="ECO:0000313" key="5">
    <source>
        <dbReference type="EMBL" id="AZU04541.1"/>
    </source>
</evidence>
<dbReference type="InterPro" id="IPR029026">
    <property type="entry name" value="tRNA_m1G_MTases_N"/>
</dbReference>
<evidence type="ECO:0000313" key="6">
    <source>
        <dbReference type="Proteomes" id="UP000286954"/>
    </source>
</evidence>
<dbReference type="PIRSF" id="PIRSF004808">
    <property type="entry name" value="LasT"/>
    <property type="match status" value="1"/>
</dbReference>
<keyword evidence="2 5" id="KW-0489">Methyltransferase</keyword>
<evidence type="ECO:0000256" key="2">
    <source>
        <dbReference type="ARBA" id="ARBA00022603"/>
    </source>
</evidence>
<dbReference type="RefSeq" id="WP_127567559.1">
    <property type="nucleotide sequence ID" value="NZ_BMFB01000001.1"/>
</dbReference>
<proteinExistence type="inferred from homology"/>
<gene>
    <name evidence="5" type="ORF">X907_2018</name>
</gene>
<protein>
    <submittedName>
        <fullName evidence="5">tRNA/rRNA methyltransferase SpoU</fullName>
    </submittedName>
</protein>
<dbReference type="InterPro" id="IPR029028">
    <property type="entry name" value="Alpha/beta_knot_MTases"/>
</dbReference>
<evidence type="ECO:0000256" key="1">
    <source>
        <dbReference type="ARBA" id="ARBA00007228"/>
    </source>
</evidence>
<dbReference type="GO" id="GO:0008173">
    <property type="term" value="F:RNA methyltransferase activity"/>
    <property type="evidence" value="ECO:0007669"/>
    <property type="project" value="InterPro"/>
</dbReference>
<dbReference type="Gene3D" id="1.10.8.590">
    <property type="match status" value="1"/>
</dbReference>
<keyword evidence="6" id="KW-1185">Reference proteome</keyword>
<evidence type="ECO:0000256" key="4">
    <source>
        <dbReference type="ARBA" id="ARBA00022691"/>
    </source>
</evidence>
<dbReference type="Gene3D" id="3.40.1280.10">
    <property type="match status" value="1"/>
</dbReference>
<dbReference type="OrthoDB" id="9806346at2"/>
<dbReference type="Proteomes" id="UP000286954">
    <property type="component" value="Chromosome"/>
</dbReference>
<dbReference type="PANTHER" id="PTHR42786">
    <property type="entry name" value="TRNA/RRNA METHYLTRANSFERASE"/>
    <property type="match status" value="1"/>
</dbReference>
<reference evidence="5 6" key="1">
    <citation type="submission" date="2016-12" db="EMBL/GenBank/DDBJ databases">
        <title>The genome of dimorphic prosthecate Glycocaulis alkaliphilus 6b-8t, isolated from crude oil dictates its adaptability in petroleum environments.</title>
        <authorList>
            <person name="Wu X.-L."/>
            <person name="Geng S."/>
        </authorList>
    </citation>
    <scope>NUCLEOTIDE SEQUENCE [LARGE SCALE GENOMIC DNA]</scope>
    <source>
        <strain evidence="5 6">6B-8</strain>
    </source>
</reference>
<accession>A0A3T0EAW2</accession>
<dbReference type="Pfam" id="PF00588">
    <property type="entry name" value="SpoU_methylase"/>
    <property type="match status" value="1"/>
</dbReference>
<dbReference type="KEGG" id="gak:X907_2018"/>
<dbReference type="AlphaFoldDB" id="A0A3T0EAW2"/>